<dbReference type="Proteomes" id="UP000016511">
    <property type="component" value="Unassembled WGS sequence"/>
</dbReference>
<dbReference type="HOGENOM" id="CLU_2228659_0_0_9"/>
<organism evidence="1 2">
    <name type="scientific">Aneurinibacillus aneurinilyticus ATCC 12856</name>
    <dbReference type="NCBI Taxonomy" id="649747"/>
    <lineage>
        <taxon>Bacteria</taxon>
        <taxon>Bacillati</taxon>
        <taxon>Bacillota</taxon>
        <taxon>Bacilli</taxon>
        <taxon>Bacillales</taxon>
        <taxon>Paenibacillaceae</taxon>
        <taxon>Aneurinibacillus group</taxon>
        <taxon>Aneurinibacillus</taxon>
    </lineage>
</organism>
<dbReference type="PATRIC" id="fig|649747.3.peg.4549"/>
<accession>U1WVZ8</accession>
<evidence type="ECO:0000313" key="1">
    <source>
        <dbReference type="EMBL" id="ERI06850.1"/>
    </source>
</evidence>
<comment type="caution">
    <text evidence="1">The sequence shown here is derived from an EMBL/GenBank/DDBJ whole genome shotgun (WGS) entry which is preliminary data.</text>
</comment>
<dbReference type="AlphaFoldDB" id="U1WVZ8"/>
<name>U1WVZ8_ANEAE</name>
<keyword evidence="2" id="KW-1185">Reference proteome</keyword>
<dbReference type="EMBL" id="AWSJ01000306">
    <property type="protein sequence ID" value="ERI06850.1"/>
    <property type="molecule type" value="Genomic_DNA"/>
</dbReference>
<reference evidence="1 2" key="1">
    <citation type="submission" date="2013-08" db="EMBL/GenBank/DDBJ databases">
        <authorList>
            <person name="Weinstock G."/>
            <person name="Sodergren E."/>
            <person name="Wylie T."/>
            <person name="Fulton L."/>
            <person name="Fulton R."/>
            <person name="Fronick C."/>
            <person name="O'Laughlin M."/>
            <person name="Godfrey J."/>
            <person name="Miner T."/>
            <person name="Herter B."/>
            <person name="Appelbaum E."/>
            <person name="Cordes M."/>
            <person name="Lek S."/>
            <person name="Wollam A."/>
            <person name="Pepin K.H."/>
            <person name="Palsikar V.B."/>
            <person name="Mitreva M."/>
            <person name="Wilson R.K."/>
        </authorList>
    </citation>
    <scope>NUCLEOTIDE SEQUENCE [LARGE SCALE GENOMIC DNA]</scope>
    <source>
        <strain evidence="1 2">ATCC 12856</strain>
    </source>
</reference>
<feature type="non-terminal residue" evidence="1">
    <location>
        <position position="1"/>
    </location>
</feature>
<dbReference type="GeneID" id="92842280"/>
<evidence type="ECO:0000313" key="2">
    <source>
        <dbReference type="Proteomes" id="UP000016511"/>
    </source>
</evidence>
<gene>
    <name evidence="1" type="ORF">HMPREF0083_05055</name>
</gene>
<sequence length="105" mass="12759">FSDRAHPPPFRFFLLPTTKICQFIKPDVYSLSEARAMQQHQRGRIYKMDKKEWEALYASHQNWKEFVCNLLDKKEIQDEHIIRHILMEIQEIDQLLEKLTDEWKG</sequence>
<proteinExistence type="predicted"/>
<dbReference type="RefSeq" id="WP_021624633.1">
    <property type="nucleotide sequence ID" value="NZ_KE952910.1"/>
</dbReference>
<protein>
    <submittedName>
        <fullName evidence="1">Uncharacterized protein</fullName>
    </submittedName>
</protein>